<dbReference type="STRING" id="1122930.SAMN02745168_0390"/>
<accession>A0A1W1YF32</accession>
<comment type="similarity">
    <text evidence="1 5">Belongs to the FliD family.</text>
</comment>
<dbReference type="InterPro" id="IPR040026">
    <property type="entry name" value="FliD"/>
</dbReference>
<feature type="domain" description="Flagellar hook-associated protein 2 C-terminal" evidence="7">
    <location>
        <begin position="374"/>
        <end position="620"/>
    </location>
</feature>
<keyword evidence="3" id="KW-0175">Coiled coil</keyword>
<dbReference type="RefSeq" id="WP_084233039.1">
    <property type="nucleotide sequence ID" value="NZ_FWXW01000001.1"/>
</dbReference>
<keyword evidence="8" id="KW-0966">Cell projection</keyword>
<evidence type="ECO:0000259" key="6">
    <source>
        <dbReference type="Pfam" id="PF02465"/>
    </source>
</evidence>
<dbReference type="OrthoDB" id="9776025at2"/>
<dbReference type="GO" id="GO:0071973">
    <property type="term" value="P:bacterial-type flagellum-dependent cell motility"/>
    <property type="evidence" value="ECO:0007669"/>
    <property type="project" value="TreeGrafter"/>
</dbReference>
<evidence type="ECO:0000256" key="5">
    <source>
        <dbReference type="RuleBase" id="RU362066"/>
    </source>
</evidence>
<sequence length="631" mass="66383">MSDISSVYSSTSRITGIYSNLDTDAIVKDLMEVQQTKVDAKDQEKTSLEWYNDALGSVSDLVKEFKSTYLTSSGSGSMLSSTAYKSFQVDCGDDSAVSVSAGTGATTGSYTVNSVTQLAKNASVSSSGRISSDGKSISEYNTTALSGLKFAAGLEFDAGGNISFEINGAAFTFSSDTTLQAMINTVNADETACVTMKYSRLTDAFTIAADDGGASSSVTIKNLSGNAFGENGAFGIAEGTTGDAYAASVASSGGILENGEGITRYSTLGELDAAVSNTLLDTSGELSFTINGKSFTFGSDTSILDMTFAVNSGGAGVKMSYDGTADTFSIVSSDSGADASITIENNSGNAFGPGGVFGIDTGTVFGTSYGEVGSDCVCTIEGVEVTRDSNCFTIDGLTYTLKKATDEQTDFTVSRDFTATVEAVKTFVDAYNTLTDKLNSLLDEKDYSADYKPLTSEQEDEMSENEIASWNDKAKSGLLRNNKDLEGFLRNLKNSFFSSLAGSGKTMASLGITTASYYSDDAGKIVLDEDALTAALEKNPDQAVSMFTASDKDSRGFIYKISDAVNNYLNVAGDDEDATSDKISGLETKISDMEDDLDDLADRYYEKFSVMEQSLSRLNSISSMLSSLLSS</sequence>
<dbReference type="AlphaFoldDB" id="A0A1W1YF32"/>
<evidence type="ECO:0000259" key="7">
    <source>
        <dbReference type="Pfam" id="PF07195"/>
    </source>
</evidence>
<keyword evidence="8" id="KW-0969">Cilium</keyword>
<reference evidence="8 9" key="1">
    <citation type="submission" date="2017-04" db="EMBL/GenBank/DDBJ databases">
        <authorList>
            <person name="Afonso C.L."/>
            <person name="Miller P.J."/>
            <person name="Scott M.A."/>
            <person name="Spackman E."/>
            <person name="Goraichik I."/>
            <person name="Dimitrov K.M."/>
            <person name="Suarez D.L."/>
            <person name="Swayne D.E."/>
        </authorList>
    </citation>
    <scope>NUCLEOTIDE SEQUENCE [LARGE SCALE GENOMIC DNA]</scope>
    <source>
        <strain evidence="8 9">DSM 12816</strain>
    </source>
</reference>
<dbReference type="Proteomes" id="UP000192790">
    <property type="component" value="Unassembled WGS sequence"/>
</dbReference>
<comment type="subunit">
    <text evidence="2 5">Homopentamer.</text>
</comment>
<dbReference type="InterPro" id="IPR010809">
    <property type="entry name" value="FliD_C"/>
</dbReference>
<evidence type="ECO:0000256" key="3">
    <source>
        <dbReference type="ARBA" id="ARBA00023054"/>
    </source>
</evidence>
<evidence type="ECO:0000256" key="4">
    <source>
        <dbReference type="ARBA" id="ARBA00023143"/>
    </source>
</evidence>
<gene>
    <name evidence="8" type="ORF">SAMN02745168_0390</name>
</gene>
<organism evidence="8 9">
    <name type="scientific">Papillibacter cinnamivorans DSM 12816</name>
    <dbReference type="NCBI Taxonomy" id="1122930"/>
    <lineage>
        <taxon>Bacteria</taxon>
        <taxon>Bacillati</taxon>
        <taxon>Bacillota</taxon>
        <taxon>Clostridia</taxon>
        <taxon>Eubacteriales</taxon>
        <taxon>Oscillospiraceae</taxon>
        <taxon>Papillibacter</taxon>
    </lineage>
</organism>
<dbReference type="GO" id="GO:0009424">
    <property type="term" value="C:bacterial-type flagellum hook"/>
    <property type="evidence" value="ECO:0007669"/>
    <property type="project" value="UniProtKB-UniRule"/>
</dbReference>
<dbReference type="GO" id="GO:0005576">
    <property type="term" value="C:extracellular region"/>
    <property type="evidence" value="ECO:0007669"/>
    <property type="project" value="UniProtKB-SubCell"/>
</dbReference>
<evidence type="ECO:0000256" key="2">
    <source>
        <dbReference type="ARBA" id="ARBA00011255"/>
    </source>
</evidence>
<dbReference type="Pfam" id="PF07195">
    <property type="entry name" value="FliD_C"/>
    <property type="match status" value="1"/>
</dbReference>
<keyword evidence="8" id="KW-0282">Flagellum</keyword>
<name>A0A1W1YF32_9FIRM</name>
<keyword evidence="9" id="KW-1185">Reference proteome</keyword>
<evidence type="ECO:0000256" key="1">
    <source>
        <dbReference type="ARBA" id="ARBA00009764"/>
    </source>
</evidence>
<feature type="domain" description="Flagellar hook-associated protein 2 N-terminal" evidence="6">
    <location>
        <begin position="19"/>
        <end position="121"/>
    </location>
</feature>
<comment type="function">
    <text evidence="5">Required for morphogenesis and for the elongation of the flagellar filament by facilitating polymerization of the flagellin monomers at the tip of growing filament. Forms a capping structure, which prevents flagellin subunits (transported through the central channel of the flagellum) from leaking out without polymerization at the distal end.</text>
</comment>
<dbReference type="Pfam" id="PF02465">
    <property type="entry name" value="FliD_N"/>
    <property type="match status" value="1"/>
</dbReference>
<dbReference type="GO" id="GO:0009421">
    <property type="term" value="C:bacterial-type flagellum filament cap"/>
    <property type="evidence" value="ECO:0007669"/>
    <property type="project" value="InterPro"/>
</dbReference>
<keyword evidence="5" id="KW-0964">Secreted</keyword>
<dbReference type="GO" id="GO:0007155">
    <property type="term" value="P:cell adhesion"/>
    <property type="evidence" value="ECO:0007669"/>
    <property type="project" value="InterPro"/>
</dbReference>
<proteinExistence type="inferred from homology"/>
<comment type="subcellular location">
    <subcellularLocation>
        <location evidence="5">Secreted</location>
    </subcellularLocation>
    <subcellularLocation>
        <location evidence="5">Bacterial flagellum</location>
    </subcellularLocation>
</comment>
<dbReference type="InterPro" id="IPR003481">
    <property type="entry name" value="FliD_N"/>
</dbReference>
<keyword evidence="4 5" id="KW-0975">Bacterial flagellum</keyword>
<protein>
    <recommendedName>
        <fullName evidence="5">Flagellar hook-associated protein 2</fullName>
        <shortName evidence="5">HAP2</shortName>
    </recommendedName>
    <alternativeName>
        <fullName evidence="5">Flagellar cap protein</fullName>
    </alternativeName>
</protein>
<evidence type="ECO:0000313" key="8">
    <source>
        <dbReference type="EMBL" id="SMC34744.1"/>
    </source>
</evidence>
<dbReference type="PANTHER" id="PTHR30288">
    <property type="entry name" value="FLAGELLAR CAP/ASSEMBLY PROTEIN FLID"/>
    <property type="match status" value="1"/>
</dbReference>
<dbReference type="PANTHER" id="PTHR30288:SF0">
    <property type="entry name" value="FLAGELLAR HOOK-ASSOCIATED PROTEIN 2"/>
    <property type="match status" value="1"/>
</dbReference>
<evidence type="ECO:0000313" key="9">
    <source>
        <dbReference type="Proteomes" id="UP000192790"/>
    </source>
</evidence>
<dbReference type="EMBL" id="FWXW01000001">
    <property type="protein sequence ID" value="SMC34744.1"/>
    <property type="molecule type" value="Genomic_DNA"/>
</dbReference>